<dbReference type="EMBL" id="LR796626">
    <property type="protein sequence ID" value="CAB4156282.1"/>
    <property type="molecule type" value="Genomic_DNA"/>
</dbReference>
<accession>A0A6J5NC89</accession>
<name>A0A6J5NC89_9CAUD</name>
<sequence>MAHPDELYIAEFADSGNARSGAQMQMGVQPAIRIQRLDYSGGASLQSEMFHENTRFVRIYPTTNCHLDFGPDPEATHNHMYLPAGSVEYFGVRPGIRLAVLKEV</sequence>
<dbReference type="EMBL" id="LR797399">
    <property type="protein sequence ID" value="CAB4213423.1"/>
    <property type="molecule type" value="Genomic_DNA"/>
</dbReference>
<reference evidence="2" key="1">
    <citation type="submission" date="2020-04" db="EMBL/GenBank/DDBJ databases">
        <authorList>
            <person name="Chiriac C."/>
            <person name="Salcher M."/>
            <person name="Ghai R."/>
            <person name="Kavagutti S V."/>
        </authorList>
    </citation>
    <scope>NUCLEOTIDE SEQUENCE</scope>
</reference>
<gene>
    <name evidence="3" type="ORF">UFOVP1449_18</name>
    <name evidence="1" type="ORF">UFOVP400_45</name>
    <name evidence="2" type="ORF">UFOVP669_54</name>
</gene>
<dbReference type="EMBL" id="LR796370">
    <property type="protein sequence ID" value="CAB4140639.1"/>
    <property type="molecule type" value="Genomic_DNA"/>
</dbReference>
<protein>
    <submittedName>
        <fullName evidence="2">Uncharacterized protein</fullName>
    </submittedName>
</protein>
<evidence type="ECO:0000313" key="3">
    <source>
        <dbReference type="EMBL" id="CAB4213423.1"/>
    </source>
</evidence>
<evidence type="ECO:0000313" key="1">
    <source>
        <dbReference type="EMBL" id="CAB4140639.1"/>
    </source>
</evidence>
<evidence type="ECO:0000313" key="2">
    <source>
        <dbReference type="EMBL" id="CAB4156282.1"/>
    </source>
</evidence>
<proteinExistence type="predicted"/>
<organism evidence="2">
    <name type="scientific">uncultured Caudovirales phage</name>
    <dbReference type="NCBI Taxonomy" id="2100421"/>
    <lineage>
        <taxon>Viruses</taxon>
        <taxon>Duplodnaviria</taxon>
        <taxon>Heunggongvirae</taxon>
        <taxon>Uroviricota</taxon>
        <taxon>Caudoviricetes</taxon>
        <taxon>Peduoviridae</taxon>
        <taxon>Maltschvirus</taxon>
        <taxon>Maltschvirus maltsch</taxon>
    </lineage>
</organism>